<dbReference type="eggNOG" id="ENOG502TKIQ">
    <property type="taxonomic scope" value="Eukaryota"/>
</dbReference>
<sequence length="141" mass="16677">MDTEKIIAYETNFSAEDLNIFLRSWQEGKTNQKLKEIKLETRLETDVKEVLKGCGGELMDPRTSKLKFRYPGGDRYLDLCVHGGIHIKETDRRIAVIGGYLNDEEEEDVPEEEIEEYLNNLSNWNSENEHWYKKTYDLFFF</sequence>
<evidence type="ECO:0000313" key="3">
    <source>
        <dbReference type="WBParaSite" id="Csp11.Scaffold629.g11771.t1"/>
    </source>
</evidence>
<keyword evidence="2" id="KW-1185">Reference proteome</keyword>
<name>A0A1I7TU06_9PELO</name>
<dbReference type="AlphaFoldDB" id="A0A1I7TU06"/>
<organism evidence="2 3">
    <name type="scientific">Caenorhabditis tropicalis</name>
    <dbReference type="NCBI Taxonomy" id="1561998"/>
    <lineage>
        <taxon>Eukaryota</taxon>
        <taxon>Metazoa</taxon>
        <taxon>Ecdysozoa</taxon>
        <taxon>Nematoda</taxon>
        <taxon>Chromadorea</taxon>
        <taxon>Rhabditida</taxon>
        <taxon>Rhabditina</taxon>
        <taxon>Rhabditomorpha</taxon>
        <taxon>Rhabditoidea</taxon>
        <taxon>Rhabditidae</taxon>
        <taxon>Peloderinae</taxon>
        <taxon>Caenorhabditis</taxon>
    </lineage>
</organism>
<reference evidence="3" key="1">
    <citation type="submission" date="2016-11" db="UniProtKB">
        <authorList>
            <consortium name="WormBaseParasite"/>
        </authorList>
    </citation>
    <scope>IDENTIFICATION</scope>
</reference>
<accession>A0A1I7TU06</accession>
<dbReference type="InterPro" id="IPR012885">
    <property type="entry name" value="F-box_Sdz-33"/>
</dbReference>
<dbReference type="WBParaSite" id="Csp11.Scaffold629.g11771.t1">
    <property type="protein sequence ID" value="Csp11.Scaffold629.g11771.t1"/>
    <property type="gene ID" value="Csp11.Scaffold629.g11771"/>
</dbReference>
<feature type="domain" description="Sdz-33 F-box" evidence="1">
    <location>
        <begin position="1"/>
        <end position="38"/>
    </location>
</feature>
<proteinExistence type="predicted"/>
<evidence type="ECO:0000259" key="1">
    <source>
        <dbReference type="Pfam" id="PF07735"/>
    </source>
</evidence>
<evidence type="ECO:0000313" key="2">
    <source>
        <dbReference type="Proteomes" id="UP000095282"/>
    </source>
</evidence>
<protein>
    <submittedName>
        <fullName evidence="3">FBA_2 domain-containing protein</fullName>
    </submittedName>
</protein>
<dbReference type="Pfam" id="PF07735">
    <property type="entry name" value="FBA_2"/>
    <property type="match status" value="1"/>
</dbReference>
<dbReference type="Proteomes" id="UP000095282">
    <property type="component" value="Unplaced"/>
</dbReference>